<protein>
    <submittedName>
        <fullName evidence="2">Uncharacterized protein</fullName>
    </submittedName>
</protein>
<dbReference type="EMBL" id="BMAT01010065">
    <property type="protein sequence ID" value="GFS19336.1"/>
    <property type="molecule type" value="Genomic_DNA"/>
</dbReference>
<dbReference type="AlphaFoldDB" id="A0AAV4JAB5"/>
<organism evidence="2 3">
    <name type="scientific">Elysia marginata</name>
    <dbReference type="NCBI Taxonomy" id="1093978"/>
    <lineage>
        <taxon>Eukaryota</taxon>
        <taxon>Metazoa</taxon>
        <taxon>Spiralia</taxon>
        <taxon>Lophotrochozoa</taxon>
        <taxon>Mollusca</taxon>
        <taxon>Gastropoda</taxon>
        <taxon>Heterobranchia</taxon>
        <taxon>Euthyneura</taxon>
        <taxon>Panpulmonata</taxon>
        <taxon>Sacoglossa</taxon>
        <taxon>Placobranchoidea</taxon>
        <taxon>Plakobranchidae</taxon>
        <taxon>Elysia</taxon>
    </lineage>
</organism>
<name>A0AAV4JAB5_9GAST</name>
<feature type="region of interest" description="Disordered" evidence="1">
    <location>
        <begin position="97"/>
        <end position="133"/>
    </location>
</feature>
<reference evidence="2 3" key="1">
    <citation type="journal article" date="2021" name="Elife">
        <title>Chloroplast acquisition without the gene transfer in kleptoplastic sea slugs, Plakobranchus ocellatus.</title>
        <authorList>
            <person name="Maeda T."/>
            <person name="Takahashi S."/>
            <person name="Yoshida T."/>
            <person name="Shimamura S."/>
            <person name="Takaki Y."/>
            <person name="Nagai Y."/>
            <person name="Toyoda A."/>
            <person name="Suzuki Y."/>
            <person name="Arimoto A."/>
            <person name="Ishii H."/>
            <person name="Satoh N."/>
            <person name="Nishiyama T."/>
            <person name="Hasebe M."/>
            <person name="Maruyama T."/>
            <person name="Minagawa J."/>
            <person name="Obokata J."/>
            <person name="Shigenobu S."/>
        </authorList>
    </citation>
    <scope>NUCLEOTIDE SEQUENCE [LARGE SCALE GENOMIC DNA]</scope>
</reference>
<evidence type="ECO:0000313" key="3">
    <source>
        <dbReference type="Proteomes" id="UP000762676"/>
    </source>
</evidence>
<evidence type="ECO:0000256" key="1">
    <source>
        <dbReference type="SAM" id="MobiDB-lite"/>
    </source>
</evidence>
<evidence type="ECO:0000313" key="2">
    <source>
        <dbReference type="EMBL" id="GFS19336.1"/>
    </source>
</evidence>
<sequence length="133" mass="14691">MAPYRCKHKLYEDYYGQQVGTGLPVFQGSRDQRGYGLGSLLSGLGRMIVPLLKRGGKALVKEGLNTGLDIARNVVAGNNIKTAERNRVRQAGRNLMGKAIGSASRKRKVSPVKAQSRPSKSRKRVHHFNDIFN</sequence>
<keyword evidence="3" id="KW-1185">Reference proteome</keyword>
<gene>
    <name evidence="2" type="ORF">ElyMa_005029500</name>
</gene>
<proteinExistence type="predicted"/>
<comment type="caution">
    <text evidence="2">The sequence shown here is derived from an EMBL/GenBank/DDBJ whole genome shotgun (WGS) entry which is preliminary data.</text>
</comment>
<accession>A0AAV4JAB5</accession>
<dbReference type="Proteomes" id="UP000762676">
    <property type="component" value="Unassembled WGS sequence"/>
</dbReference>